<organism evidence="1 2">
    <name type="scientific">Gymnopilus dilepis</name>
    <dbReference type="NCBI Taxonomy" id="231916"/>
    <lineage>
        <taxon>Eukaryota</taxon>
        <taxon>Fungi</taxon>
        <taxon>Dikarya</taxon>
        <taxon>Basidiomycota</taxon>
        <taxon>Agaricomycotina</taxon>
        <taxon>Agaricomycetes</taxon>
        <taxon>Agaricomycetidae</taxon>
        <taxon>Agaricales</taxon>
        <taxon>Agaricineae</taxon>
        <taxon>Hymenogastraceae</taxon>
        <taxon>Gymnopilus</taxon>
    </lineage>
</organism>
<name>A0A409Y5H1_9AGAR</name>
<comment type="caution">
    <text evidence="1">The sequence shown here is derived from an EMBL/GenBank/DDBJ whole genome shotgun (WGS) entry which is preliminary data.</text>
</comment>
<reference evidence="1 2" key="1">
    <citation type="journal article" date="2018" name="Evol. Lett.">
        <title>Horizontal gene cluster transfer increased hallucinogenic mushroom diversity.</title>
        <authorList>
            <person name="Reynolds H.T."/>
            <person name="Vijayakumar V."/>
            <person name="Gluck-Thaler E."/>
            <person name="Korotkin H.B."/>
            <person name="Matheny P.B."/>
            <person name="Slot J.C."/>
        </authorList>
    </citation>
    <scope>NUCLEOTIDE SEQUENCE [LARGE SCALE GENOMIC DNA]</scope>
    <source>
        <strain evidence="1 2">SRW20</strain>
    </source>
</reference>
<sequence>MPAYPSATTGVVPTATPIPNSNSAIVYFPSDAWNKSKISPNCSQSQSVYVTQTVNATVSFNYTGPSIVVNTISSHNGGLFSVLVDGFNTTSAIDTNTAIGGNVSLPTCYPIQFPPFVITPPNYQSRTNHTIELVFIGSAPTPAQGTTASVGQFDSFAIPDLESAFGVATSRNRRSASFDLGLATACIVVALFHSLAF</sequence>
<dbReference type="Gene3D" id="2.60.120.260">
    <property type="entry name" value="Galactose-binding domain-like"/>
    <property type="match status" value="1"/>
</dbReference>
<dbReference type="EMBL" id="NHYE01001127">
    <property type="protein sequence ID" value="PPQ98276.1"/>
    <property type="molecule type" value="Genomic_DNA"/>
</dbReference>
<gene>
    <name evidence="1" type="ORF">CVT26_013520</name>
</gene>
<accession>A0A409Y5H1</accession>
<evidence type="ECO:0000313" key="1">
    <source>
        <dbReference type="EMBL" id="PPQ98276.1"/>
    </source>
</evidence>
<evidence type="ECO:0000313" key="2">
    <source>
        <dbReference type="Proteomes" id="UP000284706"/>
    </source>
</evidence>
<dbReference type="InParanoid" id="A0A409Y5H1"/>
<protein>
    <submittedName>
        <fullName evidence="1">Uncharacterized protein</fullName>
    </submittedName>
</protein>
<dbReference type="AlphaFoldDB" id="A0A409Y5H1"/>
<dbReference type="Proteomes" id="UP000284706">
    <property type="component" value="Unassembled WGS sequence"/>
</dbReference>
<dbReference type="OrthoDB" id="2563669at2759"/>
<keyword evidence="2" id="KW-1185">Reference proteome</keyword>
<proteinExistence type="predicted"/>